<proteinExistence type="predicted"/>
<comment type="caution">
    <text evidence="1">The sequence shown here is derived from an EMBL/GenBank/DDBJ whole genome shotgun (WGS) entry which is preliminary data.</text>
</comment>
<sequence>MATATCPDPYLITQPTHFPIPENLTNVVTPGYNTLDAPMVACCDPNPLQLAESCYKWCELPATYADEETALSRFVTCRRRWANKEKMSTNGTLKYNETSGYPFYLHVAERGPAGSGFTTVRVVDRETLSITQSRVTYFKKLAETGCKSVD</sequence>
<evidence type="ECO:0000313" key="1">
    <source>
        <dbReference type="EMBL" id="KAK1716741.1"/>
    </source>
</evidence>
<dbReference type="EMBL" id="JAHMHS010000113">
    <property type="protein sequence ID" value="KAK1716741.1"/>
    <property type="molecule type" value="Genomic_DNA"/>
</dbReference>
<keyword evidence="2" id="KW-1185">Reference proteome</keyword>
<reference evidence="1" key="1">
    <citation type="submission" date="2021-12" db="EMBL/GenBank/DDBJ databases">
        <title>Comparative genomics, transcriptomics and evolutionary studies reveal genomic signatures of adaptation to plant cell wall in hemibiotrophic fungi.</title>
        <authorList>
            <consortium name="DOE Joint Genome Institute"/>
            <person name="Baroncelli R."/>
            <person name="Diaz J.F."/>
            <person name="Benocci T."/>
            <person name="Peng M."/>
            <person name="Battaglia E."/>
            <person name="Haridas S."/>
            <person name="Andreopoulos W."/>
            <person name="Labutti K."/>
            <person name="Pangilinan J."/>
            <person name="Floch G.L."/>
            <person name="Makela M.R."/>
            <person name="Henrissat B."/>
            <person name="Grigoriev I.V."/>
            <person name="Crouch J.A."/>
            <person name="De Vries R.P."/>
            <person name="Sukno S.A."/>
            <person name="Thon M.R."/>
        </authorList>
    </citation>
    <scope>NUCLEOTIDE SEQUENCE</scope>
    <source>
        <strain evidence="1">CBS 112980</strain>
    </source>
</reference>
<accession>A0AAD8XBY0</accession>
<organism evidence="1 2">
    <name type="scientific">Glomerella acutata</name>
    <name type="common">Colletotrichum acutatum</name>
    <dbReference type="NCBI Taxonomy" id="27357"/>
    <lineage>
        <taxon>Eukaryota</taxon>
        <taxon>Fungi</taxon>
        <taxon>Dikarya</taxon>
        <taxon>Ascomycota</taxon>
        <taxon>Pezizomycotina</taxon>
        <taxon>Sordariomycetes</taxon>
        <taxon>Hypocreomycetidae</taxon>
        <taxon>Glomerellales</taxon>
        <taxon>Glomerellaceae</taxon>
        <taxon>Colletotrichum</taxon>
        <taxon>Colletotrichum acutatum species complex</taxon>
    </lineage>
</organism>
<gene>
    <name evidence="1" type="ORF">BDZ83DRAFT_655513</name>
</gene>
<dbReference type="AlphaFoldDB" id="A0AAD8XBY0"/>
<evidence type="ECO:0000313" key="2">
    <source>
        <dbReference type="Proteomes" id="UP001244207"/>
    </source>
</evidence>
<dbReference type="RefSeq" id="XP_060360671.1">
    <property type="nucleotide sequence ID" value="XM_060510803.1"/>
</dbReference>
<protein>
    <submittedName>
        <fullName evidence="1">Uncharacterized protein</fullName>
    </submittedName>
</protein>
<dbReference type="GeneID" id="85394702"/>
<name>A0AAD8XBY0_GLOAC</name>
<dbReference type="Proteomes" id="UP001244207">
    <property type="component" value="Unassembled WGS sequence"/>
</dbReference>